<proteinExistence type="predicted"/>
<dbReference type="Gene3D" id="3.10.100.10">
    <property type="entry name" value="Mannose-Binding Protein A, subunit A"/>
    <property type="match status" value="1"/>
</dbReference>
<dbReference type="OrthoDB" id="441660at2759"/>
<gene>
    <name evidence="1" type="ORF">DR999_PMT16941</name>
</gene>
<dbReference type="STRING" id="55544.A0A4D9DVT2"/>
<dbReference type="InterPro" id="IPR016186">
    <property type="entry name" value="C-type_lectin-like/link_sf"/>
</dbReference>
<name>A0A4D9DVT2_9SAUR</name>
<dbReference type="AlphaFoldDB" id="A0A4D9DVT2"/>
<reference evidence="1 2" key="1">
    <citation type="submission" date="2019-04" db="EMBL/GenBank/DDBJ databases">
        <title>Draft genome of the big-headed turtle Platysternon megacephalum.</title>
        <authorList>
            <person name="Gong S."/>
        </authorList>
    </citation>
    <scope>NUCLEOTIDE SEQUENCE [LARGE SCALE GENOMIC DNA]</scope>
    <source>
        <strain evidence="1">DO16091913</strain>
        <tissue evidence="1">Muscle</tissue>
    </source>
</reference>
<organism evidence="1 2">
    <name type="scientific">Platysternon megacephalum</name>
    <name type="common">big-headed turtle</name>
    <dbReference type="NCBI Taxonomy" id="55544"/>
    <lineage>
        <taxon>Eukaryota</taxon>
        <taxon>Metazoa</taxon>
        <taxon>Chordata</taxon>
        <taxon>Craniata</taxon>
        <taxon>Vertebrata</taxon>
        <taxon>Euteleostomi</taxon>
        <taxon>Archelosauria</taxon>
        <taxon>Testudinata</taxon>
        <taxon>Testudines</taxon>
        <taxon>Cryptodira</taxon>
        <taxon>Durocryptodira</taxon>
        <taxon>Testudinoidea</taxon>
        <taxon>Platysternidae</taxon>
        <taxon>Platysternon</taxon>
    </lineage>
</organism>
<accession>A0A4D9DVT2</accession>
<dbReference type="SUPFAM" id="SSF56436">
    <property type="entry name" value="C-type lectin-like"/>
    <property type="match status" value="1"/>
</dbReference>
<keyword evidence="2" id="KW-1185">Reference proteome</keyword>
<dbReference type="EMBL" id="QXTE01000252">
    <property type="protein sequence ID" value="TFK00875.1"/>
    <property type="molecule type" value="Genomic_DNA"/>
</dbReference>
<dbReference type="Proteomes" id="UP000297703">
    <property type="component" value="Unassembled WGS sequence"/>
</dbReference>
<evidence type="ECO:0000313" key="2">
    <source>
        <dbReference type="Proteomes" id="UP000297703"/>
    </source>
</evidence>
<reference evidence="1 2" key="2">
    <citation type="submission" date="2019-04" db="EMBL/GenBank/DDBJ databases">
        <title>The genome sequence of big-headed turtle.</title>
        <authorList>
            <person name="Gong S."/>
        </authorList>
    </citation>
    <scope>NUCLEOTIDE SEQUENCE [LARGE SCALE GENOMIC DNA]</scope>
    <source>
        <strain evidence="1">DO16091913</strain>
        <tissue evidence="1">Muscle</tissue>
    </source>
</reference>
<comment type="caution">
    <text evidence="1">The sequence shown here is derived from an EMBL/GenBank/DDBJ whole genome shotgun (WGS) entry which is preliminary data.</text>
</comment>
<protein>
    <submittedName>
        <fullName evidence="1">C-C motif chemokine 13-like</fullName>
    </submittedName>
</protein>
<sequence length="65" mass="7296">MMTTDSSASILLSETASPRNVLSVHPISSLGSGVEARSCRSGWQPFQRRCYRFFPQKMTWSEAEV</sequence>
<evidence type="ECO:0000313" key="1">
    <source>
        <dbReference type="EMBL" id="TFK00875.1"/>
    </source>
</evidence>
<dbReference type="InterPro" id="IPR016187">
    <property type="entry name" value="CTDL_fold"/>
</dbReference>